<dbReference type="EMBL" id="JABBNU010000001">
    <property type="protein sequence ID" value="NMM47144.1"/>
    <property type="molecule type" value="Genomic_DNA"/>
</dbReference>
<reference evidence="1 2" key="1">
    <citation type="submission" date="2020-04" db="EMBL/GenBank/DDBJ databases">
        <title>Flammeovirgaceae bacterium KN852 isolated from deep sea.</title>
        <authorList>
            <person name="Zhang D.-C."/>
        </authorList>
    </citation>
    <scope>NUCLEOTIDE SEQUENCE [LARGE SCALE GENOMIC DNA]</scope>
    <source>
        <strain evidence="1 2">KN852</strain>
    </source>
</reference>
<dbReference type="Gene3D" id="2.40.160.50">
    <property type="entry name" value="membrane protein fhac: a member of the omp85/tpsb transporter family"/>
    <property type="match status" value="1"/>
</dbReference>
<comment type="caution">
    <text evidence="1">The sequence shown here is derived from an EMBL/GenBank/DDBJ whole genome shotgun (WGS) entry which is preliminary data.</text>
</comment>
<protein>
    <recommendedName>
        <fullName evidence="3">Bacterial surface antigen (D15) domain-containing protein</fullName>
    </recommendedName>
</protein>
<evidence type="ECO:0000313" key="2">
    <source>
        <dbReference type="Proteomes" id="UP000559010"/>
    </source>
</evidence>
<dbReference type="AlphaFoldDB" id="A0A848IY23"/>
<dbReference type="Proteomes" id="UP000559010">
    <property type="component" value="Unassembled WGS sequence"/>
</dbReference>
<sequence>MYINTAQVLGVLFCLTYSFAFGQNYSIKVQNTDLHYEIVGSDSADLSTIIKKYKKAGYSSIDIDTLYLGNSVVYSINSPLIINPKYILVKDYVSGDTLEFSEVHNWNQFSELRLKILNNYLNNGYPFCQLRFSSNDIHKNTFSYLLNKGRRIYFDTLRINNSNQLNNLFLSKYLQIKPGSEFDQSKIEEINNRMSRLTGWDIQSIDTMIFRLGNAEPYISIKRKNKDYLDFFVGLTNNNSGTVFTGQASLGLFNLFKTGRVLQLEWQRVRAGSQYLLADYYHPYLFSPLFSGEAKLEIIKADSTYNRVRTELKVFGNAGGKVMYGVGYYYEDNSAISNKATENGIRPSDKVNINGILLSADYNSRYSIPEGEKVSFYLDFVFGRRVVKDSVFSESGSWIKAYSNISFKEKINNRLEVKLGLTGLYAPLKGQKVNEAFRFGGINEFRGIPQKALSLEQGASFQSELRLLLERNSFLFMHLDGGVFREYGLGTSYPVSAGPGMSIKFNSGTLDLAFTFLLNEPYAFSSNVPLMQVGYRANL</sequence>
<proteinExistence type="predicted"/>
<organism evidence="1 2">
    <name type="scientific">Marinigracilibium pacificum</name>
    <dbReference type="NCBI Taxonomy" id="2729599"/>
    <lineage>
        <taxon>Bacteria</taxon>
        <taxon>Pseudomonadati</taxon>
        <taxon>Bacteroidota</taxon>
        <taxon>Cytophagia</taxon>
        <taxon>Cytophagales</taxon>
        <taxon>Flammeovirgaceae</taxon>
        <taxon>Marinigracilibium</taxon>
    </lineage>
</organism>
<evidence type="ECO:0008006" key="3">
    <source>
        <dbReference type="Google" id="ProtNLM"/>
    </source>
</evidence>
<keyword evidence="2" id="KW-1185">Reference proteome</keyword>
<gene>
    <name evidence="1" type="ORF">HH304_01940</name>
</gene>
<dbReference type="RefSeq" id="WP_169677756.1">
    <property type="nucleotide sequence ID" value="NZ_JABBNU010000001.1"/>
</dbReference>
<evidence type="ECO:0000313" key="1">
    <source>
        <dbReference type="EMBL" id="NMM47144.1"/>
    </source>
</evidence>
<accession>A0A848IY23</accession>
<name>A0A848IY23_9BACT</name>